<evidence type="ECO:0000259" key="1">
    <source>
        <dbReference type="Pfam" id="PF01261"/>
    </source>
</evidence>
<dbReference type="AlphaFoldDB" id="A0A074TK45"/>
<dbReference type="SUPFAM" id="SSF51658">
    <property type="entry name" value="Xylose isomerase-like"/>
    <property type="match status" value="1"/>
</dbReference>
<comment type="caution">
    <text evidence="2">The sequence shown here is derived from an EMBL/GenBank/DDBJ whole genome shotgun (WGS) entry which is preliminary data.</text>
</comment>
<dbReference type="RefSeq" id="WP_038063767.1">
    <property type="nucleotide sequence ID" value="NZ_FOVB01000002.1"/>
</dbReference>
<protein>
    <submittedName>
        <fullName evidence="2">Xylose isomerase</fullName>
    </submittedName>
</protein>
<gene>
    <name evidence="2" type="ORF">DL1_15670</name>
</gene>
<dbReference type="Gene3D" id="3.20.20.150">
    <property type="entry name" value="Divalent-metal-dependent TIM barrel enzymes"/>
    <property type="match status" value="1"/>
</dbReference>
<keyword evidence="3" id="KW-1185">Reference proteome</keyword>
<evidence type="ECO:0000313" key="2">
    <source>
        <dbReference type="EMBL" id="KEP70545.1"/>
    </source>
</evidence>
<dbReference type="OrthoDB" id="9798407at2"/>
<accession>A0A074TK45</accession>
<dbReference type="PANTHER" id="PTHR12110">
    <property type="entry name" value="HYDROXYPYRUVATE ISOMERASE"/>
    <property type="match status" value="1"/>
</dbReference>
<dbReference type="Proteomes" id="UP000027725">
    <property type="component" value="Unassembled WGS sequence"/>
</dbReference>
<feature type="domain" description="Xylose isomerase-like TIM barrel" evidence="1">
    <location>
        <begin position="24"/>
        <end position="238"/>
    </location>
</feature>
<dbReference type="Pfam" id="PF01261">
    <property type="entry name" value="AP_endonuc_2"/>
    <property type="match status" value="1"/>
</dbReference>
<keyword evidence="2" id="KW-0413">Isomerase</keyword>
<dbReference type="EMBL" id="JHEH01000005">
    <property type="protein sequence ID" value="KEP70545.1"/>
    <property type="molecule type" value="Genomic_DNA"/>
</dbReference>
<dbReference type="InterPro" id="IPR036237">
    <property type="entry name" value="Xyl_isomerase-like_sf"/>
</dbReference>
<reference evidence="2 3" key="1">
    <citation type="submission" date="2014-03" db="EMBL/GenBank/DDBJ databases">
        <title>The draft genome sequence of Thioclava dalianensis DLFJ1-1.</title>
        <authorList>
            <person name="Lai Q."/>
            <person name="Shao Z."/>
        </authorList>
    </citation>
    <scope>NUCLEOTIDE SEQUENCE [LARGE SCALE GENOMIC DNA]</scope>
    <source>
        <strain evidence="2 3">DLFJ1-1</strain>
    </source>
</reference>
<proteinExistence type="predicted"/>
<dbReference type="eggNOG" id="COG1082">
    <property type="taxonomic scope" value="Bacteria"/>
</dbReference>
<dbReference type="GO" id="GO:0016853">
    <property type="term" value="F:isomerase activity"/>
    <property type="evidence" value="ECO:0007669"/>
    <property type="project" value="UniProtKB-KW"/>
</dbReference>
<organism evidence="2 3">
    <name type="scientific">Thioclava dalianensis</name>
    <dbReference type="NCBI Taxonomy" id="1185766"/>
    <lineage>
        <taxon>Bacteria</taxon>
        <taxon>Pseudomonadati</taxon>
        <taxon>Pseudomonadota</taxon>
        <taxon>Alphaproteobacteria</taxon>
        <taxon>Rhodobacterales</taxon>
        <taxon>Paracoccaceae</taxon>
        <taxon>Thioclava</taxon>
    </lineage>
</organism>
<sequence length="253" mass="27642">MTDFNYQLYSSRNFGPLEDTLGMLAAAGYTGVEGFGGLYESSSDSELSAFRRQLDAVGLTMPSGHFSLALVEDTPERAIEIARTLGMTSLFVPFLMPDDRPSDAGGWAAFGARLARAGAPLREAGFGFGWHNHDFEFKPLADGSVPMTHLLEAAPDLAWEADIAWIARGGADPFEWIDRYGAQMHAAHVKDIAPEGEKADEDGWSDVGLGVLPWDRLLPALRKADVTHFVMEHDNPSDDARFARVSIDNARKL</sequence>
<name>A0A074TK45_9RHOB</name>
<dbReference type="PANTHER" id="PTHR12110:SF41">
    <property type="entry name" value="INOSOSE DEHYDRATASE"/>
    <property type="match status" value="1"/>
</dbReference>
<dbReference type="InterPro" id="IPR013022">
    <property type="entry name" value="Xyl_isomerase-like_TIM-brl"/>
</dbReference>
<evidence type="ECO:0000313" key="3">
    <source>
        <dbReference type="Proteomes" id="UP000027725"/>
    </source>
</evidence>
<dbReference type="InterPro" id="IPR050312">
    <property type="entry name" value="IolE/XylAMocC-like"/>
</dbReference>
<dbReference type="STRING" id="1185766.SAMN05216224_102298"/>